<evidence type="ECO:0000313" key="3">
    <source>
        <dbReference type="Proteomes" id="UP000235579"/>
    </source>
</evidence>
<protein>
    <submittedName>
        <fullName evidence="1">Uncharacterized protein</fullName>
    </submittedName>
</protein>
<reference evidence="1" key="2">
    <citation type="submission" date="2016-07" db="EMBL/GenBank/DDBJ databases">
        <authorList>
            <person name="Wan K."/>
            <person name="Booth B."/>
            <person name="Spirohn K."/>
            <person name="Hao T."/>
            <person name="Hu Y."/>
            <person name="Calderwood M."/>
            <person name="Hill D."/>
            <person name="Mohr S."/>
            <person name="Vidal M."/>
            <person name="Celniker S."/>
            <person name="Perrimon N."/>
        </authorList>
    </citation>
    <scope>NUCLEOTIDE SEQUENCE</scope>
    <source>
        <strain evidence="1">10N.222.48.A2</strain>
    </source>
</reference>
<dbReference type="InterPro" id="IPR036890">
    <property type="entry name" value="HATPase_C_sf"/>
</dbReference>
<dbReference type="Proteomes" id="UP000308018">
    <property type="component" value="Unassembled WGS sequence"/>
</dbReference>
<dbReference type="Gene3D" id="3.30.565.10">
    <property type="entry name" value="Histidine kinase-like ATPase, C-terminal domain"/>
    <property type="match status" value="1"/>
</dbReference>
<name>A0A2N7NCM0_9VIBR</name>
<dbReference type="RefSeq" id="WP_009847901.1">
    <property type="nucleotide sequence ID" value="NZ_MDBG01000228.1"/>
</dbReference>
<organism evidence="1 3">
    <name type="scientific">Vibrio tasmaniensis</name>
    <dbReference type="NCBI Taxonomy" id="212663"/>
    <lineage>
        <taxon>Bacteria</taxon>
        <taxon>Pseudomonadati</taxon>
        <taxon>Pseudomonadota</taxon>
        <taxon>Gammaproteobacteria</taxon>
        <taxon>Vibrionales</taxon>
        <taxon>Vibrionaceae</taxon>
        <taxon>Vibrio</taxon>
    </lineage>
</organism>
<reference evidence="3" key="1">
    <citation type="submission" date="2016-07" db="EMBL/GenBank/DDBJ databases">
        <title>Nontailed viruses are major unrecognized killers of bacteria in the ocean.</title>
        <authorList>
            <person name="Kauffman K."/>
            <person name="Hussain F."/>
            <person name="Yang J."/>
            <person name="Arevalo P."/>
            <person name="Brown J."/>
            <person name="Cutler M."/>
            <person name="Kelly L."/>
            <person name="Polz M.F."/>
        </authorList>
    </citation>
    <scope>NUCLEOTIDE SEQUENCE [LARGE SCALE GENOMIC DNA]</scope>
    <source>
        <strain evidence="3">10N.222.48.A2</strain>
    </source>
</reference>
<sequence>MGKGLSEALKEIPEDYEHEYNAYYLAKDFYSPGFLSTLTAYLKDKRTPERNFDCDPKIAGYLRTLGLNHILWNCPEPVRIKNGVTYTPITQLCSAEATDDVTTSINSCLRHFTDNVEGPSPDGLVQLYHVVGELHDNVWSHGQSTGFSMAQKNAVPGTNKTDFHLEFAIADKGLGFLEEMRRSGKAQLHGITCDQEALLWCIEEGNSTKHADDSDPWAQQLPPEHIGNSPYGGGIGSDYTVNHHQGLGLAHLVRLIEQFQGTLTIASGRCLLNINEDGERVQETLPTYWKGVAISCKFKLSLLCEEINDTVDEQLLALMEQLRGG</sequence>
<dbReference type="EMBL" id="SYVV01000063">
    <property type="protein sequence ID" value="TKG26965.1"/>
    <property type="molecule type" value="Genomic_DNA"/>
</dbReference>
<proteinExistence type="predicted"/>
<dbReference type="AlphaFoldDB" id="A0A2N7NCM0"/>
<gene>
    <name evidence="1" type="ORF">BCS92_02620</name>
    <name evidence="2" type="ORF">FC057_24050</name>
</gene>
<evidence type="ECO:0000313" key="4">
    <source>
        <dbReference type="Proteomes" id="UP000308018"/>
    </source>
</evidence>
<comment type="caution">
    <text evidence="1">The sequence shown here is derived from an EMBL/GenBank/DDBJ whole genome shotgun (WGS) entry which is preliminary data.</text>
</comment>
<dbReference type="EMBL" id="MDBP01000091">
    <property type="protein sequence ID" value="PMP09465.1"/>
    <property type="molecule type" value="Genomic_DNA"/>
</dbReference>
<reference evidence="2 4" key="4">
    <citation type="submission" date="2019-04" db="EMBL/GenBank/DDBJ databases">
        <title>A reverse ecology approach based on a biological definition of microbial populations.</title>
        <authorList>
            <person name="Arevalo P."/>
            <person name="Vaninsberghe D."/>
            <person name="Elsherbini J."/>
            <person name="Gore J."/>
            <person name="Polz M."/>
        </authorList>
    </citation>
    <scope>NUCLEOTIDE SEQUENCE [LARGE SCALE GENOMIC DNA]</scope>
    <source>
        <strain evidence="2 4">10N.222.45.A8</strain>
    </source>
</reference>
<evidence type="ECO:0000313" key="2">
    <source>
        <dbReference type="EMBL" id="TKG26965.1"/>
    </source>
</evidence>
<reference evidence="1" key="3">
    <citation type="journal article" date="2018" name="Nature">
        <title>A major lineage of non-tailed dsDNA viruses as unrecognized killers of marine bacteria.</title>
        <authorList>
            <person name="Kauffman K.M."/>
            <person name="Hussain F.A."/>
            <person name="Yang J."/>
            <person name="Arevalo P."/>
            <person name="Brown J.M."/>
            <person name="Chang W.K."/>
            <person name="VanInsberghe D."/>
            <person name="Elsherbini J."/>
            <person name="Sharma R.S."/>
            <person name="Cutler M.B."/>
            <person name="Kelly L."/>
            <person name="Polz M.F."/>
        </authorList>
    </citation>
    <scope>NUCLEOTIDE SEQUENCE</scope>
    <source>
        <strain evidence="1">10N.222.48.A2</strain>
    </source>
</reference>
<accession>A0A2N7NCM0</accession>
<dbReference type="Proteomes" id="UP000235579">
    <property type="component" value="Unassembled WGS sequence"/>
</dbReference>
<evidence type="ECO:0000313" key="1">
    <source>
        <dbReference type="EMBL" id="PMP09465.1"/>
    </source>
</evidence>